<evidence type="ECO:0000256" key="1">
    <source>
        <dbReference type="ARBA" id="ARBA00009861"/>
    </source>
</evidence>
<dbReference type="PANTHER" id="PTHR31623">
    <property type="entry name" value="F21J9.9"/>
    <property type="match status" value="1"/>
</dbReference>
<protein>
    <submittedName>
        <fullName evidence="4">Uncharacterized protein</fullName>
    </submittedName>
</protein>
<comment type="caution">
    <text evidence="4">The sequence shown here is derived from an EMBL/GenBank/DDBJ whole genome shotgun (WGS) entry which is preliminary data.</text>
</comment>
<dbReference type="EMBL" id="JBEDUW010000004">
    <property type="protein sequence ID" value="KAK9934463.1"/>
    <property type="molecule type" value="Genomic_DNA"/>
</dbReference>
<dbReference type="Gene3D" id="3.30.559.10">
    <property type="entry name" value="Chloramphenicol acetyltransferase-like domain"/>
    <property type="match status" value="3"/>
</dbReference>
<evidence type="ECO:0000256" key="2">
    <source>
        <dbReference type="ARBA" id="ARBA00022679"/>
    </source>
</evidence>
<dbReference type="AlphaFoldDB" id="A0AAW1XBT4"/>
<organism evidence="4 5">
    <name type="scientific">Rubus argutus</name>
    <name type="common">Southern blackberry</name>
    <dbReference type="NCBI Taxonomy" id="59490"/>
    <lineage>
        <taxon>Eukaryota</taxon>
        <taxon>Viridiplantae</taxon>
        <taxon>Streptophyta</taxon>
        <taxon>Embryophyta</taxon>
        <taxon>Tracheophyta</taxon>
        <taxon>Spermatophyta</taxon>
        <taxon>Magnoliopsida</taxon>
        <taxon>eudicotyledons</taxon>
        <taxon>Gunneridae</taxon>
        <taxon>Pentapetalae</taxon>
        <taxon>rosids</taxon>
        <taxon>fabids</taxon>
        <taxon>Rosales</taxon>
        <taxon>Rosaceae</taxon>
        <taxon>Rosoideae</taxon>
        <taxon>Rosoideae incertae sedis</taxon>
        <taxon>Rubus</taxon>
    </lineage>
</organism>
<keyword evidence="2" id="KW-0808">Transferase</keyword>
<name>A0AAW1XBT4_RUBAR</name>
<evidence type="ECO:0000313" key="4">
    <source>
        <dbReference type="EMBL" id="KAK9934463.1"/>
    </source>
</evidence>
<dbReference type="Proteomes" id="UP001457282">
    <property type="component" value="Unassembled WGS sequence"/>
</dbReference>
<sequence length="318" mass="35958">MATVQLEVISRELIKPSSGRLPHLRDYNLSYFDQISNRMYVPLVLFYNPCNTSFRTSEISNLLKKSLSETLAYYPFAGKIKDRDFIDCNDEGVVFLEAKVKLKLPEIFKNPKTEVLDLLFAVEGYEFEYFAFCTSLKAIVADKVQKPTRVEVVTALLYKCAISASNASSSGTTSPTVLIQNVNLRTRMIPPLPENYVGMPLGYFQYPKERTACIAWNYMDKARAVFKNNNQEAQFVQYTCSSWCRFPIYEADFGWGKPVWVSIGGCLDKNLIILMDSKSGDGIEAFVTLEEKDMAAFECDEELLAFAALNPTPLTSQV</sequence>
<dbReference type="Pfam" id="PF02458">
    <property type="entry name" value="Transferase"/>
    <property type="match status" value="3"/>
</dbReference>
<dbReference type="InterPro" id="IPR023213">
    <property type="entry name" value="CAT-like_dom_sf"/>
</dbReference>
<dbReference type="PANTHER" id="PTHR31623:SF118">
    <property type="entry name" value="BAHD ACYLTRANSFERASE"/>
    <property type="match status" value="1"/>
</dbReference>
<accession>A0AAW1XBT4</accession>
<gene>
    <name evidence="4" type="ORF">M0R45_021606</name>
</gene>
<keyword evidence="5" id="KW-1185">Reference proteome</keyword>
<comment type="similarity">
    <text evidence="1">Belongs to the plant acyltransferase family.</text>
</comment>
<dbReference type="GO" id="GO:0016746">
    <property type="term" value="F:acyltransferase activity"/>
    <property type="evidence" value="ECO:0007669"/>
    <property type="project" value="UniProtKB-KW"/>
</dbReference>
<evidence type="ECO:0000256" key="3">
    <source>
        <dbReference type="ARBA" id="ARBA00023315"/>
    </source>
</evidence>
<evidence type="ECO:0000313" key="5">
    <source>
        <dbReference type="Proteomes" id="UP001457282"/>
    </source>
</evidence>
<keyword evidence="3" id="KW-0012">Acyltransferase</keyword>
<proteinExistence type="inferred from homology"/>
<reference evidence="4 5" key="1">
    <citation type="journal article" date="2023" name="G3 (Bethesda)">
        <title>A chromosome-length genome assembly and annotation of blackberry (Rubus argutus, cv. 'Hillquist').</title>
        <authorList>
            <person name="Bruna T."/>
            <person name="Aryal R."/>
            <person name="Dudchenko O."/>
            <person name="Sargent D.J."/>
            <person name="Mead D."/>
            <person name="Buti M."/>
            <person name="Cavallini A."/>
            <person name="Hytonen T."/>
            <person name="Andres J."/>
            <person name="Pham M."/>
            <person name="Weisz D."/>
            <person name="Mascagni F."/>
            <person name="Usai G."/>
            <person name="Natali L."/>
            <person name="Bassil N."/>
            <person name="Fernandez G.E."/>
            <person name="Lomsadze A."/>
            <person name="Armour M."/>
            <person name="Olukolu B."/>
            <person name="Poorten T."/>
            <person name="Britton C."/>
            <person name="Davik J."/>
            <person name="Ashrafi H."/>
            <person name="Aiden E.L."/>
            <person name="Borodovsky M."/>
            <person name="Worthington M."/>
        </authorList>
    </citation>
    <scope>NUCLEOTIDE SEQUENCE [LARGE SCALE GENOMIC DNA]</scope>
    <source>
        <strain evidence="4">PI 553951</strain>
    </source>
</reference>